<comment type="caution">
    <text evidence="1">The sequence shown here is derived from an EMBL/GenBank/DDBJ whole genome shotgun (WGS) entry which is preliminary data.</text>
</comment>
<evidence type="ECO:0000313" key="2">
    <source>
        <dbReference type="Proteomes" id="UP000217199"/>
    </source>
</evidence>
<accession>A0A286UPX9</accession>
<dbReference type="InParanoid" id="A0A286UPX9"/>
<organism evidence="1 2">
    <name type="scientific">Pyrrhoderma noxium</name>
    <dbReference type="NCBI Taxonomy" id="2282107"/>
    <lineage>
        <taxon>Eukaryota</taxon>
        <taxon>Fungi</taxon>
        <taxon>Dikarya</taxon>
        <taxon>Basidiomycota</taxon>
        <taxon>Agaricomycotina</taxon>
        <taxon>Agaricomycetes</taxon>
        <taxon>Hymenochaetales</taxon>
        <taxon>Hymenochaetaceae</taxon>
        <taxon>Pyrrhoderma</taxon>
    </lineage>
</organism>
<evidence type="ECO:0000313" key="1">
    <source>
        <dbReference type="EMBL" id="PAV21647.1"/>
    </source>
</evidence>
<sequence>MSHQTISGLDVNVYCIISRRSSTSENMDPMNNILANDALSGTCENISVDILNIGCEHQIINTQNFWIGDKNIYSGAHTVTPQ</sequence>
<gene>
    <name evidence="1" type="ORF">PNOK_0160400</name>
</gene>
<dbReference type="EMBL" id="NBII01000002">
    <property type="protein sequence ID" value="PAV21647.1"/>
    <property type="molecule type" value="Genomic_DNA"/>
</dbReference>
<proteinExistence type="predicted"/>
<dbReference type="AlphaFoldDB" id="A0A286UPX9"/>
<protein>
    <submittedName>
        <fullName evidence="1">Uncharacterized protein</fullName>
    </submittedName>
</protein>
<name>A0A286UPX9_9AGAM</name>
<dbReference type="Proteomes" id="UP000217199">
    <property type="component" value="Unassembled WGS sequence"/>
</dbReference>
<reference evidence="1 2" key="1">
    <citation type="journal article" date="2017" name="Mol. Ecol.">
        <title>Comparative and population genomic landscape of Phellinus noxius: A hypervariable fungus causing root rot in trees.</title>
        <authorList>
            <person name="Chung C.L."/>
            <person name="Lee T.J."/>
            <person name="Akiba M."/>
            <person name="Lee H.H."/>
            <person name="Kuo T.H."/>
            <person name="Liu D."/>
            <person name="Ke H.M."/>
            <person name="Yokoi T."/>
            <person name="Roa M.B."/>
            <person name="Lu M.J."/>
            <person name="Chang Y.Y."/>
            <person name="Ann P.J."/>
            <person name="Tsai J.N."/>
            <person name="Chen C.Y."/>
            <person name="Tzean S.S."/>
            <person name="Ota Y."/>
            <person name="Hattori T."/>
            <person name="Sahashi N."/>
            <person name="Liou R.F."/>
            <person name="Kikuchi T."/>
            <person name="Tsai I.J."/>
        </authorList>
    </citation>
    <scope>NUCLEOTIDE SEQUENCE [LARGE SCALE GENOMIC DNA]</scope>
    <source>
        <strain evidence="1 2">FFPRI411160</strain>
    </source>
</reference>
<keyword evidence="2" id="KW-1185">Reference proteome</keyword>